<evidence type="ECO:0000313" key="6">
    <source>
        <dbReference type="Proteomes" id="UP000317650"/>
    </source>
</evidence>
<dbReference type="EMBL" id="PYDT01000009">
    <property type="protein sequence ID" value="THU50418.1"/>
    <property type="molecule type" value="Genomic_DNA"/>
</dbReference>
<dbReference type="PROSITE" id="PS51184">
    <property type="entry name" value="JMJC"/>
    <property type="match status" value="1"/>
</dbReference>
<dbReference type="SUPFAM" id="SSF51197">
    <property type="entry name" value="Clavaminate synthase-like"/>
    <property type="match status" value="1"/>
</dbReference>
<dbReference type="Pfam" id="PF05965">
    <property type="entry name" value="FYRC"/>
    <property type="match status" value="1"/>
</dbReference>
<dbReference type="GO" id="GO:0000785">
    <property type="term" value="C:chromatin"/>
    <property type="evidence" value="ECO:0007669"/>
    <property type="project" value="TreeGrafter"/>
</dbReference>
<dbReference type="Proteomes" id="UP000317650">
    <property type="component" value="Chromosome 6"/>
</dbReference>
<dbReference type="GO" id="GO:0005634">
    <property type="term" value="C:nucleus"/>
    <property type="evidence" value="ECO:0007669"/>
    <property type="project" value="UniProtKB-SubCell"/>
</dbReference>
<sequence length="607" mass="69126">MITGQKKYMGTECTTKDLHLPRQETMSDNMPIDLREDAGIPVANSGYVNEATVSPKMQMESDSCGCEEVKVKRSLRRRSGIYYGVFDISSEEESDCEQSIKDRTLKRSRQKNDVSRSTNKSRYERFTTRVQEVDKLQNREPIRKKFRNRCHKRRKRRKRLRFGMTRRRNASAVSETNESVGSDTDEKFGFQSGSDFTLETFKKYADEFKKQYFGVKGTNGSIEHQDDNHEKKWQPSPEDIEGEYWRIVEDPTDEIEVHYGADLDTAMFGSGFPKASLGNKAELDPYVTQLSPSVLKSEGVPVYRAIQNSGEFVLTFPRAYHSGFNCGFNCAEAVNVAPVNWLPHGQCAVELYSEQHRKTSLSHDKLLLGVAWEAVKEQLEQSHLQGNNPRSLRWQNFCGNDGVLTEAIKVTVENNPEMSFTASSALQCWEMIRERLNQEIVRQHNLGKQGLPELQSPESMDGLEMFGFLSTSIIRVVEALDPYYQCQEYWESKFTSPSSFSKWMDVKDLPAAIPTTFDANVGTGSSHQDKTKLFGVNLSTKMEEDASYDNTGESVEEVQNILGGFFKKASLKELRMMQKIFSSKSGSSTWRTAYGALLDEIQKNVHK</sequence>
<organism evidence="5 6">
    <name type="scientific">Musa balbisiana</name>
    <name type="common">Banana</name>
    <dbReference type="NCBI Taxonomy" id="52838"/>
    <lineage>
        <taxon>Eukaryota</taxon>
        <taxon>Viridiplantae</taxon>
        <taxon>Streptophyta</taxon>
        <taxon>Embryophyta</taxon>
        <taxon>Tracheophyta</taxon>
        <taxon>Spermatophyta</taxon>
        <taxon>Magnoliopsida</taxon>
        <taxon>Liliopsida</taxon>
        <taxon>Zingiberales</taxon>
        <taxon>Musaceae</taxon>
        <taxon>Musa</taxon>
    </lineage>
</organism>
<dbReference type="Pfam" id="PF02373">
    <property type="entry name" value="JmjC"/>
    <property type="match status" value="1"/>
</dbReference>
<protein>
    <recommendedName>
        <fullName evidence="4">JmjC domain-containing protein</fullName>
    </recommendedName>
</protein>
<proteinExistence type="predicted"/>
<gene>
    <name evidence="5" type="ORF">C4D60_Mb06t20000</name>
</gene>
<dbReference type="Gene3D" id="2.60.120.650">
    <property type="entry name" value="Cupin"/>
    <property type="match status" value="2"/>
</dbReference>
<feature type="region of interest" description="Disordered" evidence="3">
    <location>
        <begin position="97"/>
        <end position="123"/>
    </location>
</feature>
<feature type="compositionally biased region" description="Polar residues" evidence="3">
    <location>
        <begin position="171"/>
        <end position="182"/>
    </location>
</feature>
<dbReference type="PROSITE" id="PS51543">
    <property type="entry name" value="FYRC"/>
    <property type="match status" value="1"/>
</dbReference>
<dbReference type="GO" id="GO:0010468">
    <property type="term" value="P:regulation of gene expression"/>
    <property type="evidence" value="ECO:0007669"/>
    <property type="project" value="TreeGrafter"/>
</dbReference>
<feature type="domain" description="JmjC" evidence="4">
    <location>
        <begin position="187"/>
        <end position="353"/>
    </location>
</feature>
<evidence type="ECO:0000256" key="3">
    <source>
        <dbReference type="SAM" id="MobiDB-lite"/>
    </source>
</evidence>
<dbReference type="SMART" id="SM00542">
    <property type="entry name" value="FYRC"/>
    <property type="match status" value="1"/>
</dbReference>
<name>A0A4S8IPB4_MUSBA</name>
<dbReference type="InterPro" id="IPR003889">
    <property type="entry name" value="FYrich_C"/>
</dbReference>
<comment type="subcellular location">
    <subcellularLocation>
        <location evidence="1">Nucleus</location>
    </subcellularLocation>
</comment>
<comment type="caution">
    <text evidence="5">The sequence shown here is derived from an EMBL/GenBank/DDBJ whole genome shotgun (WGS) entry which is preliminary data.</text>
</comment>
<accession>A0A4S8IPB4</accession>
<dbReference type="AlphaFoldDB" id="A0A4S8IPB4"/>
<keyword evidence="2" id="KW-0539">Nucleus</keyword>
<evidence type="ECO:0000313" key="5">
    <source>
        <dbReference type="EMBL" id="THU50418.1"/>
    </source>
</evidence>
<dbReference type="STRING" id="52838.A0A4S8IPB4"/>
<evidence type="ECO:0000256" key="2">
    <source>
        <dbReference type="ARBA" id="ARBA00023242"/>
    </source>
</evidence>
<dbReference type="GO" id="GO:0034647">
    <property type="term" value="F:histone H3K4me/H3K4me2/H3K4me3 demethylase activity"/>
    <property type="evidence" value="ECO:0007669"/>
    <property type="project" value="TreeGrafter"/>
</dbReference>
<dbReference type="SMART" id="SM00558">
    <property type="entry name" value="JmjC"/>
    <property type="match status" value="1"/>
</dbReference>
<dbReference type="PANTHER" id="PTHR10694">
    <property type="entry name" value="LYSINE-SPECIFIC DEMETHYLASE"/>
    <property type="match status" value="1"/>
</dbReference>
<reference evidence="5 6" key="1">
    <citation type="journal article" date="2019" name="Nat. Plants">
        <title>Genome sequencing of Musa balbisiana reveals subgenome evolution and function divergence in polyploid bananas.</title>
        <authorList>
            <person name="Yao X."/>
        </authorList>
    </citation>
    <scope>NUCLEOTIDE SEQUENCE [LARGE SCALE GENOMIC DNA]</scope>
    <source>
        <strain evidence="6">cv. DH-PKW</strain>
        <tissue evidence="5">Leaves</tissue>
    </source>
</reference>
<feature type="compositionally biased region" description="Basic and acidic residues" evidence="3">
    <location>
        <begin position="98"/>
        <end position="114"/>
    </location>
</feature>
<dbReference type="PANTHER" id="PTHR10694:SF113">
    <property type="entry name" value="PROTEIN JUMONJI"/>
    <property type="match status" value="1"/>
</dbReference>
<evidence type="ECO:0000259" key="4">
    <source>
        <dbReference type="PROSITE" id="PS51184"/>
    </source>
</evidence>
<keyword evidence="6" id="KW-1185">Reference proteome</keyword>
<dbReference type="InterPro" id="IPR003347">
    <property type="entry name" value="JmjC_dom"/>
</dbReference>
<evidence type="ECO:0000256" key="1">
    <source>
        <dbReference type="ARBA" id="ARBA00004123"/>
    </source>
</evidence>
<dbReference type="Gene3D" id="3.30.160.360">
    <property type="match status" value="1"/>
</dbReference>
<feature type="region of interest" description="Disordered" evidence="3">
    <location>
        <begin position="166"/>
        <end position="186"/>
    </location>
</feature>